<feature type="chain" id="PRO_5044022826" description="Disease resistance protein At4g27190-like leucine-rich repeats domain-containing protein" evidence="2">
    <location>
        <begin position="18"/>
        <end position="371"/>
    </location>
</feature>
<dbReference type="InterPro" id="IPR057135">
    <property type="entry name" value="At4g27190-like_LRR"/>
</dbReference>
<evidence type="ECO:0000313" key="4">
    <source>
        <dbReference type="EMBL" id="GKV16393.1"/>
    </source>
</evidence>
<feature type="signal peptide" evidence="2">
    <location>
        <begin position="1"/>
        <end position="17"/>
    </location>
</feature>
<dbReference type="PANTHER" id="PTHR33463">
    <property type="entry name" value="NB-ARC DOMAIN-CONTAINING PROTEIN-RELATED"/>
    <property type="match status" value="1"/>
</dbReference>
<keyword evidence="2" id="KW-0732">Signal</keyword>
<gene>
    <name evidence="4" type="ORF">SLEP1_g27042</name>
</gene>
<feature type="domain" description="Disease resistance protein At4g27190-like leucine-rich repeats" evidence="3">
    <location>
        <begin position="220"/>
        <end position="306"/>
    </location>
</feature>
<organism evidence="4 5">
    <name type="scientific">Rubroshorea leprosula</name>
    <dbReference type="NCBI Taxonomy" id="152421"/>
    <lineage>
        <taxon>Eukaryota</taxon>
        <taxon>Viridiplantae</taxon>
        <taxon>Streptophyta</taxon>
        <taxon>Embryophyta</taxon>
        <taxon>Tracheophyta</taxon>
        <taxon>Spermatophyta</taxon>
        <taxon>Magnoliopsida</taxon>
        <taxon>eudicotyledons</taxon>
        <taxon>Gunneridae</taxon>
        <taxon>Pentapetalae</taxon>
        <taxon>rosids</taxon>
        <taxon>malvids</taxon>
        <taxon>Malvales</taxon>
        <taxon>Dipterocarpaceae</taxon>
        <taxon>Rubroshorea</taxon>
    </lineage>
</organism>
<proteinExistence type="predicted"/>
<keyword evidence="1" id="KW-0611">Plant defense</keyword>
<evidence type="ECO:0000313" key="5">
    <source>
        <dbReference type="Proteomes" id="UP001054252"/>
    </source>
</evidence>
<evidence type="ECO:0000256" key="2">
    <source>
        <dbReference type="SAM" id="SignalP"/>
    </source>
</evidence>
<sequence length="371" mass="41929">MAEIVGVIVGALSFICGTPTCNFIDQYQNFNDNVGELRRILDTLTSQKRDIESIIEQAEARGGQTVRQQVQVWRKQAQEINVDVRAFLEKVQGVKWYKRVCLDKRVCRKIKVVADMIEKGSFTEGLFIERAPAHGNIFPTEDIVSEMLTRDRENWEDLTANGPVSKVLLVIACEEIERVVELDSSSSSLCCSILDKLELLELWGLPRLCELVRVEGVATPLHVFSNLKTLKIEACTGMRKLLPLELLQALQNLEEIRVVSCKQMEEIIALSDSDASSSDKFTLTFPKLRELCLWNLPQLKSICSVKGVTFCILEEKEIDVSEMQTLSGYILEDKDIQPLLPHKLQPGKLAPVRPQGEGVFRFLDMLFGFLI</sequence>
<keyword evidence="5" id="KW-1185">Reference proteome</keyword>
<evidence type="ECO:0000256" key="1">
    <source>
        <dbReference type="ARBA" id="ARBA00022821"/>
    </source>
</evidence>
<comment type="caution">
    <text evidence="4">The sequence shown here is derived from an EMBL/GenBank/DDBJ whole genome shotgun (WGS) entry which is preliminary data.</text>
</comment>
<name>A0AAV5JV81_9ROSI</name>
<dbReference type="Pfam" id="PF23247">
    <property type="entry name" value="LRR_RPS2"/>
    <property type="match status" value="1"/>
</dbReference>
<reference evidence="4 5" key="1">
    <citation type="journal article" date="2021" name="Commun. Biol.">
        <title>The genome of Shorea leprosula (Dipterocarpaceae) highlights the ecological relevance of drought in aseasonal tropical rainforests.</title>
        <authorList>
            <person name="Ng K.K.S."/>
            <person name="Kobayashi M.J."/>
            <person name="Fawcett J.A."/>
            <person name="Hatakeyama M."/>
            <person name="Paape T."/>
            <person name="Ng C.H."/>
            <person name="Ang C.C."/>
            <person name="Tnah L.H."/>
            <person name="Lee C.T."/>
            <person name="Nishiyama T."/>
            <person name="Sese J."/>
            <person name="O'Brien M.J."/>
            <person name="Copetti D."/>
            <person name="Mohd Noor M.I."/>
            <person name="Ong R.C."/>
            <person name="Putra M."/>
            <person name="Sireger I.Z."/>
            <person name="Indrioko S."/>
            <person name="Kosugi Y."/>
            <person name="Izuno A."/>
            <person name="Isagi Y."/>
            <person name="Lee S.L."/>
            <person name="Shimizu K.K."/>
        </authorList>
    </citation>
    <scope>NUCLEOTIDE SEQUENCE [LARGE SCALE GENOMIC DNA]</scope>
    <source>
        <strain evidence="4">214</strain>
    </source>
</reference>
<dbReference type="InterPro" id="IPR050905">
    <property type="entry name" value="Plant_NBS-LRR"/>
</dbReference>
<dbReference type="InterPro" id="IPR032675">
    <property type="entry name" value="LRR_dom_sf"/>
</dbReference>
<evidence type="ECO:0000259" key="3">
    <source>
        <dbReference type="Pfam" id="PF23247"/>
    </source>
</evidence>
<dbReference type="Gene3D" id="3.80.10.10">
    <property type="entry name" value="Ribonuclease Inhibitor"/>
    <property type="match status" value="1"/>
</dbReference>
<dbReference type="Proteomes" id="UP001054252">
    <property type="component" value="Unassembled WGS sequence"/>
</dbReference>
<dbReference type="AlphaFoldDB" id="A0AAV5JV81"/>
<dbReference type="EMBL" id="BPVZ01000045">
    <property type="protein sequence ID" value="GKV16393.1"/>
    <property type="molecule type" value="Genomic_DNA"/>
</dbReference>
<accession>A0AAV5JV81</accession>
<protein>
    <recommendedName>
        <fullName evidence="3">Disease resistance protein At4g27190-like leucine-rich repeats domain-containing protein</fullName>
    </recommendedName>
</protein>
<dbReference type="PANTHER" id="PTHR33463:SF187">
    <property type="entry name" value="AND NB-ARC DOMAIN DISEASE RESISTANCE PROTEIN, PUTATIVE-RELATED"/>
    <property type="match status" value="1"/>
</dbReference>